<comment type="caution">
    <text evidence="1">The sequence shown here is derived from an EMBL/GenBank/DDBJ whole genome shotgun (WGS) entry which is preliminary data.</text>
</comment>
<evidence type="ECO:0000313" key="1">
    <source>
        <dbReference type="EMBL" id="MBD2736388.1"/>
    </source>
</evidence>
<reference evidence="1 2" key="1">
    <citation type="journal article" date="2020" name="ISME J.">
        <title>Comparative genomics reveals insights into cyanobacterial evolution and habitat adaptation.</title>
        <authorList>
            <person name="Chen M.Y."/>
            <person name="Teng W.K."/>
            <person name="Zhao L."/>
            <person name="Hu C.X."/>
            <person name="Zhou Y.K."/>
            <person name="Han B.P."/>
            <person name="Song L.R."/>
            <person name="Shu W.S."/>
        </authorList>
    </citation>
    <scope>NUCLEOTIDE SEQUENCE [LARGE SCALE GENOMIC DNA]</scope>
    <source>
        <strain evidence="1 2">FACHB-159</strain>
    </source>
</reference>
<proteinExistence type="predicted"/>
<sequence length="52" mass="5839">MLIVDKMQPNIGYQLRTRRTDSVPSVVIKQTPSFVTPHSPLGGFLQRLSKSI</sequence>
<organism evidence="1 2">
    <name type="scientific">Nostoc paludosum FACHB-159</name>
    <dbReference type="NCBI Taxonomy" id="2692908"/>
    <lineage>
        <taxon>Bacteria</taxon>
        <taxon>Bacillati</taxon>
        <taxon>Cyanobacteriota</taxon>
        <taxon>Cyanophyceae</taxon>
        <taxon>Nostocales</taxon>
        <taxon>Nostocaceae</taxon>
        <taxon>Nostoc</taxon>
    </lineage>
</organism>
<dbReference type="EMBL" id="JACJTU010000021">
    <property type="protein sequence ID" value="MBD2736388.1"/>
    <property type="molecule type" value="Genomic_DNA"/>
</dbReference>
<keyword evidence="2" id="KW-1185">Reference proteome</keyword>
<evidence type="ECO:0000313" key="2">
    <source>
        <dbReference type="Proteomes" id="UP000637383"/>
    </source>
</evidence>
<protein>
    <submittedName>
        <fullName evidence="1">Uncharacterized protein</fullName>
    </submittedName>
</protein>
<dbReference type="Proteomes" id="UP000637383">
    <property type="component" value="Unassembled WGS sequence"/>
</dbReference>
<name>A0ABR8KDX9_9NOSO</name>
<dbReference type="RefSeq" id="WP_190957027.1">
    <property type="nucleotide sequence ID" value="NZ_JACJTU010000021.1"/>
</dbReference>
<accession>A0ABR8KDX9</accession>
<gene>
    <name evidence="1" type="ORF">H6H03_21270</name>
</gene>